<evidence type="ECO:0000259" key="1">
    <source>
        <dbReference type="Pfam" id="PF07238"/>
    </source>
</evidence>
<comment type="caution">
    <text evidence="3">The sequence shown here is derived from an EMBL/GenBank/DDBJ whole genome shotgun (WGS) entry which is preliminary data.</text>
</comment>
<keyword evidence="4" id="KW-1185">Reference proteome</keyword>
<evidence type="ECO:0000259" key="2">
    <source>
        <dbReference type="Pfam" id="PF07700"/>
    </source>
</evidence>
<dbReference type="GO" id="GO:0020037">
    <property type="term" value="F:heme binding"/>
    <property type="evidence" value="ECO:0007669"/>
    <property type="project" value="InterPro"/>
</dbReference>
<feature type="domain" description="Heme NO-binding" evidence="2">
    <location>
        <begin position="14"/>
        <end position="172"/>
    </location>
</feature>
<evidence type="ECO:0000313" key="3">
    <source>
        <dbReference type="EMBL" id="OSM01825.1"/>
    </source>
</evidence>
<dbReference type="InterPro" id="IPR009875">
    <property type="entry name" value="PilZ_domain"/>
</dbReference>
<accession>A0A1Y2K462</accession>
<dbReference type="Pfam" id="PF07238">
    <property type="entry name" value="PilZ"/>
    <property type="match status" value="1"/>
</dbReference>
<feature type="domain" description="PilZ" evidence="1">
    <location>
        <begin position="299"/>
        <end position="414"/>
    </location>
</feature>
<dbReference type="STRING" id="1434232.MAIT1_01868"/>
<protein>
    <submittedName>
        <fullName evidence="3">Putative heme NO binding domain-containing protein</fullName>
    </submittedName>
</protein>
<dbReference type="Gene3D" id="3.90.1520.10">
    <property type="entry name" value="H-NOX domain"/>
    <property type="match status" value="1"/>
</dbReference>
<reference evidence="3 4" key="1">
    <citation type="journal article" date="2016" name="BMC Genomics">
        <title>Combined genomic and structural analyses of a cultured magnetotactic bacterium reveals its niche adaptation to a dynamic environment.</title>
        <authorList>
            <person name="Araujo A.C."/>
            <person name="Morillo V."/>
            <person name="Cypriano J."/>
            <person name="Teixeira L.C."/>
            <person name="Leao P."/>
            <person name="Lyra S."/>
            <person name="Almeida L.G."/>
            <person name="Bazylinski D.A."/>
            <person name="Vasconcellos A.T."/>
            <person name="Abreu F."/>
            <person name="Lins U."/>
        </authorList>
    </citation>
    <scope>NUCLEOTIDE SEQUENCE [LARGE SCALE GENOMIC DNA]</scope>
    <source>
        <strain evidence="3 4">IT-1</strain>
    </source>
</reference>
<dbReference type="EMBL" id="LVJN01000020">
    <property type="protein sequence ID" value="OSM01825.1"/>
    <property type="molecule type" value="Genomic_DNA"/>
</dbReference>
<dbReference type="Proteomes" id="UP000194003">
    <property type="component" value="Unassembled WGS sequence"/>
</dbReference>
<proteinExistence type="predicted"/>
<gene>
    <name evidence="3" type="ORF">MAIT1_01868</name>
</gene>
<dbReference type="AlphaFoldDB" id="A0A1Y2K462"/>
<dbReference type="InterPro" id="IPR024096">
    <property type="entry name" value="NO_sig/Golgi_transp_ligand-bd"/>
</dbReference>
<dbReference type="InterPro" id="IPR038158">
    <property type="entry name" value="H-NOX_domain_sf"/>
</dbReference>
<sequence length="428" mass="48433">MQVMSHFLRDVVMHGIIFLALEEFIEEIFPEVNWEELEMSAGCVEAFSPDRFFDDALFDAMLDALCKLENASRDDLLEQFGEFLVPGLMEMASAMGVIKPEWRSMDVLENVKAIIHGSIRQQFPDFVPPDIRTLRLKHSEVAIAYISARRLCPLVRGVVRGLASHFVERLKIWEPPVADVSGRLCRINVFIDDPTLTRFVDVPREFELVRSRGEDIRFFNTVQGVPFEGVGRVVEFSEQELTVQAGRDLLSVMRREGKTHMSVGHMNVGMSANVHRVDNSRGMALLNGIRLADGAVGMRQEMRVEPALPVRAHFQIEGRKFQGVLVNISSSGASLEIPPDSKLGQEDLFLDLVMGCLLPLRNPPKSNKRGAQDQYFIADGNLLSVERRKKGWNIRVVFAHVEPHALQLVARFIEERREDVEPYLNSAI</sequence>
<dbReference type="GO" id="GO:0035438">
    <property type="term" value="F:cyclic-di-GMP binding"/>
    <property type="evidence" value="ECO:0007669"/>
    <property type="project" value="InterPro"/>
</dbReference>
<dbReference type="InterPro" id="IPR011644">
    <property type="entry name" value="Heme_NO-bd"/>
</dbReference>
<evidence type="ECO:0000313" key="4">
    <source>
        <dbReference type="Proteomes" id="UP000194003"/>
    </source>
</evidence>
<dbReference type="SUPFAM" id="SSF111126">
    <property type="entry name" value="Ligand-binding domain in the NO signalling and Golgi transport"/>
    <property type="match status" value="1"/>
</dbReference>
<name>A0A1Y2K462_9PROT</name>
<dbReference type="Pfam" id="PF07700">
    <property type="entry name" value="HNOB"/>
    <property type="match status" value="1"/>
</dbReference>
<organism evidence="3 4">
    <name type="scientific">Magnetofaba australis IT-1</name>
    <dbReference type="NCBI Taxonomy" id="1434232"/>
    <lineage>
        <taxon>Bacteria</taxon>
        <taxon>Pseudomonadati</taxon>
        <taxon>Pseudomonadota</taxon>
        <taxon>Magnetococcia</taxon>
        <taxon>Magnetococcales</taxon>
        <taxon>Magnetococcaceae</taxon>
        <taxon>Magnetofaba</taxon>
    </lineage>
</organism>